<gene>
    <name evidence="2" type="ordered locus">Cag_0486</name>
</gene>
<dbReference type="Pfam" id="PF14559">
    <property type="entry name" value="TPR_19"/>
    <property type="match status" value="1"/>
</dbReference>
<reference evidence="2" key="1">
    <citation type="submission" date="2005-08" db="EMBL/GenBank/DDBJ databases">
        <title>Complete sequence of Chlorobium chlorochromatii CaD3.</title>
        <authorList>
            <person name="Copeland A."/>
            <person name="Lucas S."/>
            <person name="Lapidus A."/>
            <person name="Barry K."/>
            <person name="Detter J.C."/>
            <person name="Glavina T."/>
            <person name="Hammon N."/>
            <person name="Israni S."/>
            <person name="Pitluck S."/>
            <person name="Bryant D."/>
            <person name="Schmutz J."/>
            <person name="Larimer F."/>
            <person name="Land M."/>
            <person name="Kyrpides N."/>
            <person name="Ivanova N."/>
            <person name="Richardson P."/>
        </authorList>
    </citation>
    <scope>NUCLEOTIDE SEQUENCE [LARGE SCALE GENOMIC DNA]</scope>
    <source>
        <strain evidence="2">CaD3</strain>
    </source>
</reference>
<feature type="domain" description="Orc1-like AAA ATPase" evidence="1">
    <location>
        <begin position="35"/>
        <end position="174"/>
    </location>
</feature>
<dbReference type="eggNOG" id="COG0457">
    <property type="taxonomic scope" value="Bacteria"/>
</dbReference>
<dbReference type="Pfam" id="PF13414">
    <property type="entry name" value="TPR_11"/>
    <property type="match status" value="2"/>
</dbReference>
<dbReference type="OrthoDB" id="594504at2"/>
<proteinExistence type="predicted"/>
<dbReference type="InterPro" id="IPR027417">
    <property type="entry name" value="P-loop_NTPase"/>
</dbReference>
<dbReference type="InterPro" id="IPR036388">
    <property type="entry name" value="WH-like_DNA-bd_sf"/>
</dbReference>
<dbReference type="eggNOG" id="COG1672">
    <property type="taxonomic scope" value="Bacteria"/>
</dbReference>
<dbReference type="SUPFAM" id="SSF48452">
    <property type="entry name" value="TPR-like"/>
    <property type="match status" value="1"/>
</dbReference>
<name>Q3ATB6_CHLCH</name>
<dbReference type="InterPro" id="IPR011990">
    <property type="entry name" value="TPR-like_helical_dom_sf"/>
</dbReference>
<dbReference type="InterPro" id="IPR036390">
    <property type="entry name" value="WH_DNA-bd_sf"/>
</dbReference>
<dbReference type="InterPro" id="IPR019734">
    <property type="entry name" value="TPR_rpt"/>
</dbReference>
<organism evidence="2">
    <name type="scientific">Chlorobium chlorochromatii (strain CaD3)</name>
    <dbReference type="NCBI Taxonomy" id="340177"/>
    <lineage>
        <taxon>Bacteria</taxon>
        <taxon>Pseudomonadati</taxon>
        <taxon>Chlorobiota</taxon>
        <taxon>Chlorobiia</taxon>
        <taxon>Chlorobiales</taxon>
        <taxon>Chlorobiaceae</taxon>
        <taxon>Chlorobium/Pelodictyon group</taxon>
        <taxon>Chlorobium</taxon>
    </lineage>
</organism>
<evidence type="ECO:0000313" key="2">
    <source>
        <dbReference type="EMBL" id="ABB27759.1"/>
    </source>
</evidence>
<dbReference type="SUPFAM" id="SSF46785">
    <property type="entry name" value="Winged helix' DNA-binding domain"/>
    <property type="match status" value="1"/>
</dbReference>
<evidence type="ECO:0000259" key="1">
    <source>
        <dbReference type="Pfam" id="PF13191"/>
    </source>
</evidence>
<dbReference type="Pfam" id="PF13191">
    <property type="entry name" value="AAA_16"/>
    <property type="match status" value="1"/>
</dbReference>
<sequence>MLDNNSTHIQPAGGFAAISKYNPHLWSAEQLRAIFVARTNELADLVQTLRMVQPDTVAQHVLLVGARGMGKSTLMRRLALAVEDDPSLSANWLPLRFPEEQYTVATLGQFWANVLDSFADTLQHLGESVIALDAAAERIAALPVTQQPEAYIDAINHFADERKQRLLLLVDNTDMLLHNIGKDAHWGLRATLQSNPRLFWIGGSYQSLEAESNYHDAFLDFFRVINLRPLKVEEMRQALLALAETFGGATARNAMVHQLDLQPERLPTLRQLSGGNPRTTVMLYEILANGQNGNVRSDLEALLDNMTPLYKARMDSLADLQRKLLAHILEHWAPISFGELAAVSQVAKGTISPQLQRLEIEGLIEKTSLHGTTRSGYQAAERFFNIWYLMRFSPRRQRNRLVWLVEFMRLWFSGDELCSLAKQRMSVGSNDLRSTHDLEYDRALADALPQFAPERHALRWSLLKLLQENNSQLVELFDFDGEDKEFKGATDYLRRLAALPSLLRQCPHAVTEQEKTHWVETVLGSISLTLEEKEIVAQKAEYLTLFQYDELLKVFSEEQKRWEKQFGVAALQTVRSAVLSQDFFSDMPDSHLAYEQVRVCFANNKEALRFVSLLFYSKHKDEWSYKAQKLALNLLHDDSKSDWFLREKLVRYEETEKAYCKAIEFNKEDAVTWNHVGNLLKDYLGRYEEAEAAYRQAIAIDKKFAYPWNNLGQLLHYNLNRYEESEAAYRQAIALDEKYAYPWFNLGQLLHYKLERYEESEAAYRQAIAIDENNAYPWNNLGQLLHEWLGRYEEAETAYRQAIALDEKYVYPVTNLARLLAQRNRKAEAETYYREAVLKDTQDTQQLFLQAHLFLGNRQLAMDALQALAEKAQNGNQYAFYRLKEQVWECYELGLGERLADWMAESNVAEFLTPFIQALYTLAGVNEKLRDLPMESQHMVDEIVRKARLRQEKREACNMRAKSIH</sequence>
<dbReference type="SMART" id="SM00028">
    <property type="entry name" value="TPR"/>
    <property type="match status" value="5"/>
</dbReference>
<dbReference type="AlphaFoldDB" id="Q3ATB6"/>
<dbReference type="Gene3D" id="1.25.40.10">
    <property type="entry name" value="Tetratricopeptide repeat domain"/>
    <property type="match status" value="2"/>
</dbReference>
<dbReference type="InterPro" id="IPR041664">
    <property type="entry name" value="AAA_16"/>
</dbReference>
<accession>Q3ATB6</accession>
<dbReference type="EMBL" id="CP000108">
    <property type="protein sequence ID" value="ABB27759.1"/>
    <property type="molecule type" value="Genomic_DNA"/>
</dbReference>
<dbReference type="KEGG" id="cch:Cag_0486"/>
<dbReference type="PANTHER" id="PTHR12558">
    <property type="entry name" value="CELL DIVISION CYCLE 16,23,27"/>
    <property type="match status" value="1"/>
</dbReference>
<dbReference type="PANTHER" id="PTHR12558:SF13">
    <property type="entry name" value="CELL DIVISION CYCLE PROTEIN 27 HOMOLOG"/>
    <property type="match status" value="1"/>
</dbReference>
<protein>
    <submittedName>
        <fullName evidence="2">TPR repeat</fullName>
    </submittedName>
</protein>
<dbReference type="STRING" id="340177.Cag_0486"/>
<dbReference type="Gene3D" id="1.10.10.10">
    <property type="entry name" value="Winged helix-like DNA-binding domain superfamily/Winged helix DNA-binding domain"/>
    <property type="match status" value="1"/>
</dbReference>
<dbReference type="Gene3D" id="3.40.50.300">
    <property type="entry name" value="P-loop containing nucleotide triphosphate hydrolases"/>
    <property type="match status" value="1"/>
</dbReference>
<dbReference type="SUPFAM" id="SSF52540">
    <property type="entry name" value="P-loop containing nucleoside triphosphate hydrolases"/>
    <property type="match status" value="1"/>
</dbReference>
<dbReference type="HOGENOM" id="CLU_011140_0_0_10"/>